<reference evidence="5 6" key="1">
    <citation type="journal article" date="2016" name="Nat. Commun.">
        <title>Thousands of microbial genomes shed light on interconnected biogeochemical processes in an aquifer system.</title>
        <authorList>
            <person name="Anantharaman K."/>
            <person name="Brown C.T."/>
            <person name="Hug L.A."/>
            <person name="Sharon I."/>
            <person name="Castelle C.J."/>
            <person name="Probst A.J."/>
            <person name="Thomas B.C."/>
            <person name="Singh A."/>
            <person name="Wilkins M.J."/>
            <person name="Karaoz U."/>
            <person name="Brodie E.L."/>
            <person name="Williams K.H."/>
            <person name="Hubbard S.S."/>
            <person name="Banfield J.F."/>
        </authorList>
    </citation>
    <scope>NUCLEOTIDE SEQUENCE [LARGE SCALE GENOMIC DNA]</scope>
</reference>
<keyword evidence="3 4" id="KW-0687">Ribonucleoprotein</keyword>
<dbReference type="GO" id="GO:0017148">
    <property type="term" value="P:negative regulation of translation"/>
    <property type="evidence" value="ECO:0007669"/>
    <property type="project" value="TreeGrafter"/>
</dbReference>
<dbReference type="PIRSF" id="PIRSF002181">
    <property type="entry name" value="Ribosomal_L13"/>
    <property type="match status" value="1"/>
</dbReference>
<dbReference type="InterPro" id="IPR036899">
    <property type="entry name" value="Ribosomal_uL13_sf"/>
</dbReference>
<dbReference type="SUPFAM" id="SSF52161">
    <property type="entry name" value="Ribosomal protein L13"/>
    <property type="match status" value="1"/>
</dbReference>
<dbReference type="Proteomes" id="UP000176581">
    <property type="component" value="Unassembled WGS sequence"/>
</dbReference>
<dbReference type="PANTHER" id="PTHR11545">
    <property type="entry name" value="RIBOSOMAL PROTEIN L13"/>
    <property type="match status" value="1"/>
</dbReference>
<dbReference type="InterPro" id="IPR005823">
    <property type="entry name" value="Ribosomal_uL13_bac-type"/>
</dbReference>
<dbReference type="AlphaFoldDB" id="A0A1F8FKT3"/>
<comment type="subunit">
    <text evidence="4">Part of the 50S ribosomal subunit.</text>
</comment>
<evidence type="ECO:0000313" key="6">
    <source>
        <dbReference type="Proteomes" id="UP000176581"/>
    </source>
</evidence>
<evidence type="ECO:0000256" key="4">
    <source>
        <dbReference type="HAMAP-Rule" id="MF_01366"/>
    </source>
</evidence>
<keyword evidence="2 4" id="KW-0689">Ribosomal protein</keyword>
<dbReference type="PANTHER" id="PTHR11545:SF2">
    <property type="entry name" value="LARGE RIBOSOMAL SUBUNIT PROTEIN UL13M"/>
    <property type="match status" value="1"/>
</dbReference>
<gene>
    <name evidence="4" type="primary">rplM</name>
    <name evidence="5" type="ORF">A3J47_02285</name>
</gene>
<evidence type="ECO:0000256" key="3">
    <source>
        <dbReference type="ARBA" id="ARBA00023274"/>
    </source>
</evidence>
<evidence type="ECO:0000313" key="5">
    <source>
        <dbReference type="EMBL" id="OGN13682.1"/>
    </source>
</evidence>
<dbReference type="InterPro" id="IPR005822">
    <property type="entry name" value="Ribosomal_uL13"/>
</dbReference>
<dbReference type="GO" id="GO:0022625">
    <property type="term" value="C:cytosolic large ribosomal subunit"/>
    <property type="evidence" value="ECO:0007669"/>
    <property type="project" value="TreeGrafter"/>
</dbReference>
<protein>
    <recommendedName>
        <fullName evidence="4">Large ribosomal subunit protein uL13</fullName>
    </recommendedName>
</protein>
<accession>A0A1F8FKT3</accession>
<dbReference type="CDD" id="cd00392">
    <property type="entry name" value="Ribosomal_L13"/>
    <property type="match status" value="1"/>
</dbReference>
<comment type="similarity">
    <text evidence="1 4">Belongs to the universal ribosomal protein uL13 family.</text>
</comment>
<name>A0A1F8FKT3_9BACT</name>
<dbReference type="GO" id="GO:0006412">
    <property type="term" value="P:translation"/>
    <property type="evidence" value="ECO:0007669"/>
    <property type="project" value="UniProtKB-UniRule"/>
</dbReference>
<dbReference type="GO" id="GO:0003729">
    <property type="term" value="F:mRNA binding"/>
    <property type="evidence" value="ECO:0007669"/>
    <property type="project" value="TreeGrafter"/>
</dbReference>
<dbReference type="NCBIfam" id="TIGR01066">
    <property type="entry name" value="rplM_bact"/>
    <property type="match status" value="1"/>
</dbReference>
<dbReference type="EMBL" id="MGJV01000037">
    <property type="protein sequence ID" value="OGN13682.1"/>
    <property type="molecule type" value="Genomic_DNA"/>
</dbReference>
<sequence>MEKIVVDATNQSLGRLASKIAEFLRGKHLSGYQPHVTPEVEVSVKNLKRVKFTGNKLKGKIYYRYSGYHSGIKSRTLGQRWEKDPAEVLRYSVFRMLPDNKTRRKIIRNLKVVS</sequence>
<organism evidence="5 6">
    <name type="scientific">Candidatus Yanofskybacteria bacterium RIFCSPHIGHO2_02_FULL_43_22</name>
    <dbReference type="NCBI Taxonomy" id="1802681"/>
    <lineage>
        <taxon>Bacteria</taxon>
        <taxon>Candidatus Yanofskyibacteriota</taxon>
    </lineage>
</organism>
<dbReference type="Pfam" id="PF00572">
    <property type="entry name" value="Ribosomal_L13"/>
    <property type="match status" value="1"/>
</dbReference>
<proteinExistence type="inferred from homology"/>
<dbReference type="Gene3D" id="3.90.1180.10">
    <property type="entry name" value="Ribosomal protein L13"/>
    <property type="match status" value="1"/>
</dbReference>
<dbReference type="HAMAP" id="MF_01366">
    <property type="entry name" value="Ribosomal_uL13"/>
    <property type="match status" value="1"/>
</dbReference>
<comment type="caution">
    <text evidence="5">The sequence shown here is derived from an EMBL/GenBank/DDBJ whole genome shotgun (WGS) entry which is preliminary data.</text>
</comment>
<evidence type="ECO:0000256" key="2">
    <source>
        <dbReference type="ARBA" id="ARBA00022980"/>
    </source>
</evidence>
<evidence type="ECO:0000256" key="1">
    <source>
        <dbReference type="ARBA" id="ARBA00006227"/>
    </source>
</evidence>
<comment type="function">
    <text evidence="4">This protein is one of the early assembly proteins of the 50S ribosomal subunit, although it is not seen to bind rRNA by itself. It is important during the early stages of 50S assembly.</text>
</comment>
<dbReference type="GO" id="GO:0003735">
    <property type="term" value="F:structural constituent of ribosome"/>
    <property type="evidence" value="ECO:0007669"/>
    <property type="project" value="InterPro"/>
</dbReference>